<dbReference type="Pfam" id="PF04250">
    <property type="entry name" value="DUF429"/>
    <property type="match status" value="1"/>
</dbReference>
<dbReference type="CDD" id="cd18879">
    <property type="entry name" value="NUDIX_Hydrolase"/>
    <property type="match status" value="1"/>
</dbReference>
<comment type="cofactor">
    <cofactor evidence="1">
        <name>Mg(2+)</name>
        <dbReference type="ChEBI" id="CHEBI:18420"/>
    </cofactor>
</comment>
<organism evidence="4 5">
    <name type="scientific">Nocardioides zhouii</name>
    <dbReference type="NCBI Taxonomy" id="1168729"/>
    <lineage>
        <taxon>Bacteria</taxon>
        <taxon>Bacillati</taxon>
        <taxon>Actinomycetota</taxon>
        <taxon>Actinomycetes</taxon>
        <taxon>Propionibacteriales</taxon>
        <taxon>Nocardioidaceae</taxon>
        <taxon>Nocardioides</taxon>
    </lineage>
</organism>
<comment type="caution">
    <text evidence="4">The sequence shown here is derived from an EMBL/GenBank/DDBJ whole genome shotgun (WGS) entry which is preliminary data.</text>
</comment>
<dbReference type="RefSeq" id="WP_129425330.1">
    <property type="nucleotide sequence ID" value="NZ_SDWV01000004.1"/>
</dbReference>
<dbReference type="InterPro" id="IPR020084">
    <property type="entry name" value="NUDIX_hydrolase_CS"/>
</dbReference>
<sequence>MSPVPDFVVAIREKIGSDHPLWLPAVTAVVRRGDEVLLVKRSDNGRWTPVTGIVDPGEEPAVAAAREVLEETGVRARVDRLASTAAHPEIVHANGDRAAYLDLTFACTWLEGDAHVADDESSEVRWWPLASLPPMTDLMLGRIEAATSDECEARFVAPEGQDDVAPPVLLAPYAPVLGVDACPAGWVGVVLDPDRRASVFVAATITELVGLVREAHDIAVVAVDIPIGLPDTSGRLADAEARRVLVGKSSSVFSTPVRAALEAPSYEAGRAANLAATDGRTSVSAQAYALREKVLQVDDWVRGRPGVEVIEVHPEVSFARMAGSPILARKKDPDGVRARREALAAHGIVAPPWFRGAGFGEDDLLDACAVAWTAVRHSHGVSESFPEVPEVFSDGIPAAIWA</sequence>
<evidence type="ECO:0000313" key="5">
    <source>
        <dbReference type="Proteomes" id="UP000291101"/>
    </source>
</evidence>
<dbReference type="InterPro" id="IPR007362">
    <property type="entry name" value="DUF429"/>
</dbReference>
<evidence type="ECO:0000256" key="2">
    <source>
        <dbReference type="ARBA" id="ARBA00022801"/>
    </source>
</evidence>
<feature type="domain" description="Nudix hydrolase" evidence="3">
    <location>
        <begin position="21"/>
        <end position="152"/>
    </location>
</feature>
<accession>A0A4Q2T3U2</accession>
<dbReference type="AlphaFoldDB" id="A0A4Q2T3U2"/>
<dbReference type="InterPro" id="IPR015797">
    <property type="entry name" value="NUDIX_hydrolase-like_dom_sf"/>
</dbReference>
<dbReference type="PANTHER" id="PTHR43046:SF16">
    <property type="entry name" value="ADP-RIBOSE PYROPHOSPHATASE YJHB-RELATED"/>
    <property type="match status" value="1"/>
</dbReference>
<dbReference type="SUPFAM" id="SSF55811">
    <property type="entry name" value="Nudix"/>
    <property type="match status" value="1"/>
</dbReference>
<gene>
    <name evidence="4" type="ORF">EUA94_05035</name>
</gene>
<protein>
    <submittedName>
        <fullName evidence="4">DUF429 domain-containing protein</fullName>
    </submittedName>
</protein>
<dbReference type="PANTHER" id="PTHR43046">
    <property type="entry name" value="GDP-MANNOSE MANNOSYL HYDROLASE"/>
    <property type="match status" value="1"/>
</dbReference>
<dbReference type="InterPro" id="IPR000086">
    <property type="entry name" value="NUDIX_hydrolase_dom"/>
</dbReference>
<dbReference type="PROSITE" id="PS51462">
    <property type="entry name" value="NUDIX"/>
    <property type="match status" value="1"/>
</dbReference>
<proteinExistence type="predicted"/>
<keyword evidence="2" id="KW-0378">Hydrolase</keyword>
<dbReference type="Gene3D" id="3.90.79.10">
    <property type="entry name" value="Nucleoside Triphosphate Pyrophosphohydrolase"/>
    <property type="match status" value="1"/>
</dbReference>
<evidence type="ECO:0000313" key="4">
    <source>
        <dbReference type="EMBL" id="RYC13242.1"/>
    </source>
</evidence>
<evidence type="ECO:0000256" key="1">
    <source>
        <dbReference type="ARBA" id="ARBA00001946"/>
    </source>
</evidence>
<dbReference type="GO" id="GO:0016787">
    <property type="term" value="F:hydrolase activity"/>
    <property type="evidence" value="ECO:0007669"/>
    <property type="project" value="UniProtKB-KW"/>
</dbReference>
<dbReference type="Proteomes" id="UP000291101">
    <property type="component" value="Unassembled WGS sequence"/>
</dbReference>
<dbReference type="OrthoDB" id="9814308at2"/>
<evidence type="ECO:0000259" key="3">
    <source>
        <dbReference type="PROSITE" id="PS51462"/>
    </source>
</evidence>
<dbReference type="Pfam" id="PF00293">
    <property type="entry name" value="NUDIX"/>
    <property type="match status" value="1"/>
</dbReference>
<dbReference type="EMBL" id="SDWV01000004">
    <property type="protein sequence ID" value="RYC13242.1"/>
    <property type="molecule type" value="Genomic_DNA"/>
</dbReference>
<dbReference type="PROSITE" id="PS00893">
    <property type="entry name" value="NUDIX_BOX"/>
    <property type="match status" value="1"/>
</dbReference>
<reference evidence="4 5" key="1">
    <citation type="submission" date="2019-01" db="EMBL/GenBank/DDBJ databases">
        <title>Novel species of Nocardioides.</title>
        <authorList>
            <person name="Liu Q."/>
            <person name="X Y.-H."/>
        </authorList>
    </citation>
    <scope>NUCLEOTIDE SEQUENCE [LARGE SCALE GENOMIC DNA]</scope>
    <source>
        <strain evidence="4 5">HLT2-9</strain>
    </source>
</reference>
<name>A0A4Q2T3U2_9ACTN</name>
<keyword evidence="5" id="KW-1185">Reference proteome</keyword>